<keyword evidence="3" id="KW-0560">Oxidoreductase</keyword>
<dbReference type="GO" id="GO:0016491">
    <property type="term" value="F:oxidoreductase activity"/>
    <property type="evidence" value="ECO:0007669"/>
    <property type="project" value="UniProtKB-KW"/>
</dbReference>
<gene>
    <name evidence="7" type="ORF">A9404_07810</name>
</gene>
<dbReference type="InterPro" id="IPR012675">
    <property type="entry name" value="Beta-grasp_dom_sf"/>
</dbReference>
<dbReference type="InterPro" id="IPR006058">
    <property type="entry name" value="2Fe2S_fd_BS"/>
</dbReference>
<proteinExistence type="predicted"/>
<dbReference type="InterPro" id="IPR036010">
    <property type="entry name" value="2Fe-2S_ferredoxin-like_sf"/>
</dbReference>
<keyword evidence="8" id="KW-1185">Reference proteome</keyword>
<keyword evidence="4" id="KW-0408">Iron</keyword>
<keyword evidence="5" id="KW-0411">Iron-sulfur</keyword>
<dbReference type="CDD" id="cd00207">
    <property type="entry name" value="fer2"/>
    <property type="match status" value="1"/>
</dbReference>
<dbReference type="InterPro" id="IPR001041">
    <property type="entry name" value="2Fe-2S_ferredoxin-type"/>
</dbReference>
<keyword evidence="2" id="KW-0479">Metal-binding</keyword>
<dbReference type="FunFam" id="3.10.20.30:FF:000020">
    <property type="entry name" value="Xanthine dehydrogenase iron-sulfur subunit"/>
    <property type="match status" value="1"/>
</dbReference>
<dbReference type="KEGG" id="haz:A9404_07810"/>
<dbReference type="GO" id="GO:0046872">
    <property type="term" value="F:metal ion binding"/>
    <property type="evidence" value="ECO:0007669"/>
    <property type="project" value="UniProtKB-KW"/>
</dbReference>
<dbReference type="GO" id="GO:0051537">
    <property type="term" value="F:2 iron, 2 sulfur cluster binding"/>
    <property type="evidence" value="ECO:0007669"/>
    <property type="project" value="UniProtKB-KW"/>
</dbReference>
<dbReference type="InterPro" id="IPR051452">
    <property type="entry name" value="Diverse_Oxidoreductases"/>
</dbReference>
<evidence type="ECO:0000256" key="5">
    <source>
        <dbReference type="ARBA" id="ARBA00023014"/>
    </source>
</evidence>
<keyword evidence="1" id="KW-0001">2Fe-2S</keyword>
<organism evidence="7 8">
    <name type="scientific">Halothiobacillus diazotrophicus</name>
    <dbReference type="NCBI Taxonomy" id="1860122"/>
    <lineage>
        <taxon>Bacteria</taxon>
        <taxon>Pseudomonadati</taxon>
        <taxon>Pseudomonadota</taxon>
        <taxon>Gammaproteobacteria</taxon>
        <taxon>Chromatiales</taxon>
        <taxon>Halothiobacillaceae</taxon>
        <taxon>Halothiobacillus</taxon>
    </lineage>
</organism>
<reference evidence="7 8" key="1">
    <citation type="submission" date="2016-06" db="EMBL/GenBank/DDBJ databases">
        <title>Insight into the functional genes involving in sulfur oxidation in Pearl River water.</title>
        <authorList>
            <person name="Luo J."/>
            <person name="Tan X."/>
            <person name="Lin W."/>
        </authorList>
    </citation>
    <scope>NUCLEOTIDE SEQUENCE [LARGE SCALE GENOMIC DNA]</scope>
    <source>
        <strain evidence="7 8">LS2</strain>
    </source>
</reference>
<dbReference type="Proteomes" id="UP000078596">
    <property type="component" value="Chromosome"/>
</dbReference>
<protein>
    <submittedName>
        <fullName evidence="7">(2Fe-2S)-binding protein</fullName>
    </submittedName>
</protein>
<evidence type="ECO:0000256" key="4">
    <source>
        <dbReference type="ARBA" id="ARBA00023004"/>
    </source>
</evidence>
<dbReference type="Gene3D" id="1.10.150.120">
    <property type="entry name" value="[2Fe-2S]-binding domain"/>
    <property type="match status" value="1"/>
</dbReference>
<evidence type="ECO:0000256" key="1">
    <source>
        <dbReference type="ARBA" id="ARBA00022714"/>
    </source>
</evidence>
<name>A0A191ZHF8_9GAMM</name>
<dbReference type="PROSITE" id="PS51085">
    <property type="entry name" value="2FE2S_FER_2"/>
    <property type="match status" value="1"/>
</dbReference>
<dbReference type="AlphaFoldDB" id="A0A191ZHF8"/>
<sequence length="207" mass="21743">MAKRPLAPCCPRRAMFHSLNQMLPDAAAGACDVIELTVNDRKLQLDVSEQMPLLWALRDYLGLTGTKFGCGAGLCGACTVHLDGKAVRSCVTPIASAKGKRVTTIEGLSAVSDHPVQLAWIAEDVPQCGYCQSGQIMQAAALLAEMPNPSDAQIDQAMAGNICRCGTYNRIKSAILRAAGNPNQNMALNAGAAVDSGLAQEATEVQS</sequence>
<dbReference type="Pfam" id="PF01799">
    <property type="entry name" value="Fer2_2"/>
    <property type="match status" value="1"/>
</dbReference>
<evidence type="ECO:0000256" key="3">
    <source>
        <dbReference type="ARBA" id="ARBA00023002"/>
    </source>
</evidence>
<feature type="domain" description="2Fe-2S ferredoxin-type" evidence="6">
    <location>
        <begin position="32"/>
        <end position="108"/>
    </location>
</feature>
<dbReference type="EMBL" id="CP016027">
    <property type="protein sequence ID" value="ANJ67300.1"/>
    <property type="molecule type" value="Genomic_DNA"/>
</dbReference>
<dbReference type="PANTHER" id="PTHR44379">
    <property type="entry name" value="OXIDOREDUCTASE WITH IRON-SULFUR SUBUNIT"/>
    <property type="match status" value="1"/>
</dbReference>
<dbReference type="InterPro" id="IPR036884">
    <property type="entry name" value="2Fe-2S-bd_dom_sf"/>
</dbReference>
<dbReference type="PROSITE" id="PS00197">
    <property type="entry name" value="2FE2S_FER_1"/>
    <property type="match status" value="1"/>
</dbReference>
<dbReference type="Pfam" id="PF00111">
    <property type="entry name" value="Fer2"/>
    <property type="match status" value="1"/>
</dbReference>
<dbReference type="Gene3D" id="3.10.20.30">
    <property type="match status" value="1"/>
</dbReference>
<evidence type="ECO:0000259" key="6">
    <source>
        <dbReference type="PROSITE" id="PS51085"/>
    </source>
</evidence>
<accession>A0A191ZHF8</accession>
<dbReference type="SUPFAM" id="SSF47741">
    <property type="entry name" value="CO dehydrogenase ISP C-domain like"/>
    <property type="match status" value="1"/>
</dbReference>
<dbReference type="STRING" id="1860122.A9404_07810"/>
<dbReference type="SUPFAM" id="SSF54292">
    <property type="entry name" value="2Fe-2S ferredoxin-like"/>
    <property type="match status" value="1"/>
</dbReference>
<evidence type="ECO:0000313" key="8">
    <source>
        <dbReference type="Proteomes" id="UP000078596"/>
    </source>
</evidence>
<evidence type="ECO:0000313" key="7">
    <source>
        <dbReference type="EMBL" id="ANJ67300.1"/>
    </source>
</evidence>
<dbReference type="InterPro" id="IPR002888">
    <property type="entry name" value="2Fe-2S-bd"/>
</dbReference>
<evidence type="ECO:0000256" key="2">
    <source>
        <dbReference type="ARBA" id="ARBA00022723"/>
    </source>
</evidence>
<dbReference type="PANTHER" id="PTHR44379:SF2">
    <property type="entry name" value="BLR6218 PROTEIN"/>
    <property type="match status" value="1"/>
</dbReference>